<reference evidence="1 2" key="1">
    <citation type="submission" date="2019-10" db="EMBL/GenBank/DDBJ databases">
        <title>Poseidonibacter ostreae sp. nov., isolated from the gut of the Ostrea denselamellosa.</title>
        <authorList>
            <person name="Choi A."/>
        </authorList>
    </citation>
    <scope>NUCLEOTIDE SEQUENCE [LARGE SCALE GENOMIC DNA]</scope>
    <source>
        <strain evidence="1 2">SJOD-M-33</strain>
    </source>
</reference>
<protein>
    <submittedName>
        <fullName evidence="1">Uncharacterized protein</fullName>
    </submittedName>
</protein>
<gene>
    <name evidence="1" type="ORF">GBG19_00975</name>
</gene>
<dbReference type="AlphaFoldDB" id="A0A6L4WWL5"/>
<comment type="caution">
    <text evidence="1">The sequence shown here is derived from an EMBL/GenBank/DDBJ whole genome shotgun (WGS) entry which is preliminary data.</text>
</comment>
<sequence length="83" mass="9480">MANEKVELTVEEAKALGFEKAREHRLGTEYNAIYTEDIIKTLEAKGFTKMWGHEGSSTTYATFRCDNDEHEDFGKEIISIYAV</sequence>
<name>A0A6L4WWL5_9BACT</name>
<dbReference type="EMBL" id="WFKK01000001">
    <property type="protein sequence ID" value="KAB7891442.1"/>
    <property type="molecule type" value="Genomic_DNA"/>
</dbReference>
<accession>A0A6L4WWL5</accession>
<dbReference type="RefSeq" id="WP_152279545.1">
    <property type="nucleotide sequence ID" value="NZ_WFKK01000001.1"/>
</dbReference>
<evidence type="ECO:0000313" key="2">
    <source>
        <dbReference type="Proteomes" id="UP000472839"/>
    </source>
</evidence>
<evidence type="ECO:0000313" key="1">
    <source>
        <dbReference type="EMBL" id="KAB7891442.1"/>
    </source>
</evidence>
<organism evidence="1 2">
    <name type="scientific">Poseidonibacter ostreae</name>
    <dbReference type="NCBI Taxonomy" id="2654171"/>
    <lineage>
        <taxon>Bacteria</taxon>
        <taxon>Pseudomonadati</taxon>
        <taxon>Campylobacterota</taxon>
        <taxon>Epsilonproteobacteria</taxon>
        <taxon>Campylobacterales</taxon>
        <taxon>Arcobacteraceae</taxon>
        <taxon>Poseidonibacter</taxon>
    </lineage>
</organism>
<dbReference type="Proteomes" id="UP000472839">
    <property type="component" value="Unassembled WGS sequence"/>
</dbReference>
<proteinExistence type="predicted"/>